<keyword evidence="11 13" id="KW-0961">Cell wall biogenesis/degradation</keyword>
<dbReference type="InterPro" id="IPR050979">
    <property type="entry name" value="LD-transpeptidase"/>
</dbReference>
<dbReference type="CDD" id="cd16913">
    <property type="entry name" value="YkuD_like"/>
    <property type="match status" value="1"/>
</dbReference>
<dbReference type="InterPro" id="IPR005490">
    <property type="entry name" value="LD_TPept_cat_dom"/>
</dbReference>
<evidence type="ECO:0000256" key="6">
    <source>
        <dbReference type="ARBA" id="ARBA00022984"/>
    </source>
</evidence>
<comment type="pathway">
    <text evidence="12">Glycan biosynthesis.</text>
</comment>
<feature type="active site" description="Proton donor/acceptor" evidence="13">
    <location>
        <position position="334"/>
    </location>
</feature>
<keyword evidence="6 13" id="KW-0573">Peptidoglycan synthesis</keyword>
<dbReference type="GO" id="GO:0018104">
    <property type="term" value="P:peptidoglycan-protein cross-linking"/>
    <property type="evidence" value="ECO:0007669"/>
    <property type="project" value="TreeGrafter"/>
</dbReference>
<keyword evidence="2" id="KW-1003">Cell membrane</keyword>
<evidence type="ECO:0000256" key="10">
    <source>
        <dbReference type="ARBA" id="ARBA00023315"/>
    </source>
</evidence>
<dbReference type="PROSITE" id="PS51257">
    <property type="entry name" value="PROKAR_LIPOPROTEIN"/>
    <property type="match status" value="1"/>
</dbReference>
<keyword evidence="3" id="KW-0808">Transferase</keyword>
<dbReference type="CDD" id="cd13432">
    <property type="entry name" value="LDT_IgD_like_2"/>
    <property type="match status" value="1"/>
</dbReference>
<dbReference type="Gene3D" id="2.40.440.10">
    <property type="entry name" value="L,D-transpeptidase catalytic domain-like"/>
    <property type="match status" value="1"/>
</dbReference>
<dbReference type="STRING" id="75922.BST47_12095"/>
<keyword evidence="7" id="KW-0472">Membrane</keyword>
<dbReference type="GO" id="GO:0008360">
    <property type="term" value="P:regulation of cell shape"/>
    <property type="evidence" value="ECO:0007669"/>
    <property type="project" value="UniProtKB-UniRule"/>
</dbReference>
<keyword evidence="5 13" id="KW-0133">Cell shape</keyword>
<evidence type="ECO:0000256" key="5">
    <source>
        <dbReference type="ARBA" id="ARBA00022960"/>
    </source>
</evidence>
<organism evidence="15 16">
    <name type="scientific">Mycolicibacterium tusciae</name>
    <dbReference type="NCBI Taxonomy" id="75922"/>
    <lineage>
        <taxon>Bacteria</taxon>
        <taxon>Bacillati</taxon>
        <taxon>Actinomycetota</taxon>
        <taxon>Actinomycetes</taxon>
        <taxon>Mycobacteriales</taxon>
        <taxon>Mycobacteriaceae</taxon>
        <taxon>Mycolicibacterium</taxon>
    </lineage>
</organism>
<dbReference type="Proteomes" id="UP000192411">
    <property type="component" value="Unassembled WGS sequence"/>
</dbReference>
<dbReference type="InterPro" id="IPR038063">
    <property type="entry name" value="Transpep_catalytic_dom"/>
</dbReference>
<feature type="active site" description="Nucleophile" evidence="13">
    <location>
        <position position="352"/>
    </location>
</feature>
<dbReference type="OrthoDB" id="5242354at2"/>
<dbReference type="Pfam" id="PF03734">
    <property type="entry name" value="YkuD"/>
    <property type="match status" value="1"/>
</dbReference>
<proteinExistence type="predicted"/>
<keyword evidence="16" id="KW-1185">Reference proteome</keyword>
<evidence type="ECO:0000256" key="11">
    <source>
        <dbReference type="ARBA" id="ARBA00023316"/>
    </source>
</evidence>
<dbReference type="FunFam" id="2.40.440.10:FF:000005">
    <property type="entry name" value="L,D-transpeptidase 2"/>
    <property type="match status" value="1"/>
</dbReference>
<evidence type="ECO:0000313" key="15">
    <source>
        <dbReference type="EMBL" id="ORB65685.1"/>
    </source>
</evidence>
<name>A0A1X0JSX4_9MYCO</name>
<evidence type="ECO:0000256" key="13">
    <source>
        <dbReference type="PROSITE-ProRule" id="PRU01373"/>
    </source>
</evidence>
<reference evidence="15 16" key="1">
    <citation type="submission" date="2017-02" db="EMBL/GenBank/DDBJ databases">
        <title>The new phylogeny of genus Mycobacterium.</title>
        <authorList>
            <person name="Tortoli E."/>
            <person name="Trovato A."/>
            <person name="Cirillo D.M."/>
        </authorList>
    </citation>
    <scope>NUCLEOTIDE SEQUENCE [LARGE SCALE GENOMIC DNA]</scope>
    <source>
        <strain evidence="15 16">DSM 44338</strain>
    </source>
</reference>
<gene>
    <name evidence="15" type="ORF">BST47_12095</name>
</gene>
<keyword evidence="8" id="KW-0564">Palmitate</keyword>
<dbReference type="RefSeq" id="WP_083125775.1">
    <property type="nucleotide sequence ID" value="NZ_MVIM01000005.1"/>
</dbReference>
<dbReference type="PROSITE" id="PS52029">
    <property type="entry name" value="LD_TPASE"/>
    <property type="match status" value="1"/>
</dbReference>
<evidence type="ECO:0000256" key="2">
    <source>
        <dbReference type="ARBA" id="ARBA00022475"/>
    </source>
</evidence>
<dbReference type="GO" id="GO:0005576">
    <property type="term" value="C:extracellular region"/>
    <property type="evidence" value="ECO:0007669"/>
    <property type="project" value="TreeGrafter"/>
</dbReference>
<dbReference type="PANTHER" id="PTHR30582">
    <property type="entry name" value="L,D-TRANSPEPTIDASE"/>
    <property type="match status" value="1"/>
</dbReference>
<dbReference type="GO" id="GO:0071972">
    <property type="term" value="F:peptidoglycan L,D-transpeptidase activity"/>
    <property type="evidence" value="ECO:0007669"/>
    <property type="project" value="TreeGrafter"/>
</dbReference>
<evidence type="ECO:0000256" key="8">
    <source>
        <dbReference type="ARBA" id="ARBA00023139"/>
    </source>
</evidence>
<sequence>MWQVRSVAGPRRNRRWLTVIALIPALVLGLSACSGSSAPPQPQVIADKGTPFGDLLLPKLATTVKDGDVGVSAASPVTVGAEDGVLGAVSMVNEDGEPVQGKLSKDGLQWATTEPLGYNKRYTLTAEALGLGGATSRQMTFETHSPENLTMAYVVPSEGEVVGIGQPVAVQFDENIPNRLAAQQAIKITTTPPVEGAFYWLNNREVRWRPANYWKPGTKVEVAVNTYGVDLGDGLFGQENITTHFSIGDEVITRIDDSTKTMTVTRNGEVIKTMPVSMGKNSTPTNNGTYIVGDRRSHMVMDSSTYGVPTNSANGYRTEVDWATQISYSGIYVHAAPWSVGSQGYSNVSHGCINVSTSNGQWFYDNSKRGDIVEINNTVGSILPGTDGLGDWNIPWSQWKSGNASV</sequence>
<accession>A0A1X0JSX4</accession>
<comment type="caution">
    <text evidence="15">The sequence shown here is derived from an EMBL/GenBank/DDBJ whole genome shotgun (WGS) entry which is preliminary data.</text>
</comment>
<dbReference type="GO" id="GO:0016746">
    <property type="term" value="F:acyltransferase activity"/>
    <property type="evidence" value="ECO:0007669"/>
    <property type="project" value="UniProtKB-KW"/>
</dbReference>
<evidence type="ECO:0000256" key="3">
    <source>
        <dbReference type="ARBA" id="ARBA00022679"/>
    </source>
</evidence>
<keyword evidence="4" id="KW-0732">Signal</keyword>
<evidence type="ECO:0000256" key="1">
    <source>
        <dbReference type="ARBA" id="ARBA00004752"/>
    </source>
</evidence>
<dbReference type="EMBL" id="MVIM01000005">
    <property type="protein sequence ID" value="ORB65685.1"/>
    <property type="molecule type" value="Genomic_DNA"/>
</dbReference>
<evidence type="ECO:0000256" key="12">
    <source>
        <dbReference type="ARBA" id="ARBA00060592"/>
    </source>
</evidence>
<evidence type="ECO:0000313" key="16">
    <source>
        <dbReference type="Proteomes" id="UP000192411"/>
    </source>
</evidence>
<keyword evidence="9" id="KW-0449">Lipoprotein</keyword>
<comment type="pathway">
    <text evidence="1 13">Cell wall biogenesis; peptidoglycan biosynthesis.</text>
</comment>
<dbReference type="Gene3D" id="2.60.40.3780">
    <property type="match status" value="1"/>
</dbReference>
<dbReference type="PANTHER" id="PTHR30582:SF2">
    <property type="entry name" value="L,D-TRANSPEPTIDASE YCIB-RELATED"/>
    <property type="match status" value="1"/>
</dbReference>
<evidence type="ECO:0000256" key="9">
    <source>
        <dbReference type="ARBA" id="ARBA00023288"/>
    </source>
</evidence>
<dbReference type="InterPro" id="IPR041280">
    <property type="entry name" value="Big_10"/>
</dbReference>
<dbReference type="FunFam" id="2.60.40.3780:FF:000001">
    <property type="entry name" value="L,D-transpeptidase 2"/>
    <property type="match status" value="1"/>
</dbReference>
<evidence type="ECO:0000256" key="4">
    <source>
        <dbReference type="ARBA" id="ARBA00022729"/>
    </source>
</evidence>
<feature type="domain" description="L,D-TPase catalytic" evidence="14">
    <location>
        <begin position="251"/>
        <end position="376"/>
    </location>
</feature>
<dbReference type="Pfam" id="PF17964">
    <property type="entry name" value="Big_10"/>
    <property type="match status" value="1"/>
</dbReference>
<dbReference type="SUPFAM" id="SSF141523">
    <property type="entry name" value="L,D-transpeptidase catalytic domain-like"/>
    <property type="match status" value="1"/>
</dbReference>
<dbReference type="eggNOG" id="COG1376">
    <property type="taxonomic scope" value="Bacteria"/>
</dbReference>
<evidence type="ECO:0000256" key="7">
    <source>
        <dbReference type="ARBA" id="ARBA00023136"/>
    </source>
</evidence>
<dbReference type="GO" id="GO:0071555">
    <property type="term" value="P:cell wall organization"/>
    <property type="evidence" value="ECO:0007669"/>
    <property type="project" value="UniProtKB-UniRule"/>
</dbReference>
<dbReference type="Gene3D" id="2.60.40.3710">
    <property type="match status" value="1"/>
</dbReference>
<dbReference type="UniPathway" id="UPA00219"/>
<keyword evidence="10" id="KW-0012">Acyltransferase</keyword>
<protein>
    <recommendedName>
        <fullName evidence="14">L,D-TPase catalytic domain-containing protein</fullName>
    </recommendedName>
</protein>
<evidence type="ECO:0000259" key="14">
    <source>
        <dbReference type="PROSITE" id="PS52029"/>
    </source>
</evidence>
<dbReference type="AlphaFoldDB" id="A0A1X0JSX4"/>